<evidence type="ECO:0000313" key="6">
    <source>
        <dbReference type="EMBL" id="MQP82166.1"/>
    </source>
</evidence>
<reference evidence="10" key="3">
    <citation type="submission" date="2017-04" db="EMBL/GenBank/DDBJ databases">
        <authorList>
            <person name="Afonso C.L."/>
            <person name="Miller P.J."/>
            <person name="Scott M.A."/>
            <person name="Spackman E."/>
            <person name="Goraichik I."/>
            <person name="Dimitrov K.M."/>
            <person name="Suarez D.L."/>
            <person name="Swayne D.E."/>
        </authorList>
    </citation>
    <scope>NUCLEOTIDE SEQUENCE</scope>
    <source>
        <strain evidence="10">B_009152_10</strain>
        <strain evidence="9">OD_310347_11</strain>
        <strain evidence="8">RH_17439_08</strain>
    </source>
</reference>
<reference evidence="5 14" key="2">
    <citation type="submission" date="2016-01" db="EMBL/GenBank/DDBJ databases">
        <title>Highly variable Streptococcus oralis are common among viridans streptococci isolated from primates.</title>
        <authorList>
            <person name="Denapaite D."/>
            <person name="Rieger M."/>
            <person name="Koendgen S."/>
            <person name="Brueckner R."/>
            <person name="Ochigava I."/>
            <person name="Kappeler P."/>
            <person name="Maetz-Rensing K."/>
            <person name="Leendertz F."/>
            <person name="Hakenbeck R."/>
        </authorList>
    </citation>
    <scope>NUCLEOTIDE SEQUENCE [LARGE SCALE GENOMIC DNA]</scope>
    <source>
        <strain evidence="5 14">10712</strain>
    </source>
</reference>
<evidence type="ECO:0000259" key="4">
    <source>
        <dbReference type="PROSITE" id="PS50893"/>
    </source>
</evidence>
<dbReference type="PROSITE" id="PS50893">
    <property type="entry name" value="ABC_TRANSPORTER_2"/>
    <property type="match status" value="1"/>
</dbReference>
<proteinExistence type="predicted"/>
<dbReference type="EMBL" id="RJNZ01000006">
    <property type="protein sequence ID" value="RSI92787.1"/>
    <property type="molecule type" value="Genomic_DNA"/>
</dbReference>
<evidence type="ECO:0000313" key="18">
    <source>
        <dbReference type="Proteomes" id="UP000255482"/>
    </source>
</evidence>
<sequence>MRARSIVNIKNLTKQYGDFQLQVRNLEIPEGKVIGLIGENGAGKSTLLNLILNQLQIEKDSIRVFEQTYSEHEQDIKSKLGVVLEQNFFPVSFSVEQVERMMSMIYPSWDKKLFYTFIQKFNLPSQKQMKEFSRGMVVKLNFASALAHRPRLLIADEATSGLDPIVRREILSILEEYVKKENMTVILSSHILSDLEQAADYFIFIHNGEILLEGDRENLLNRFMIKTEIKNNMDQVDIYYKLEEGDSVRYLVVVSDKSKDESNYATLWEILLFLVKGERINERTTI</sequence>
<dbReference type="Proteomes" id="UP000193367">
    <property type="component" value="Unassembled WGS sequence"/>
</dbReference>
<dbReference type="Pfam" id="PF00005">
    <property type="entry name" value="ABC_tran"/>
    <property type="match status" value="1"/>
</dbReference>
<protein>
    <submittedName>
        <fullName evidence="10 12">ABC transporter ATP-binding protein</fullName>
    </submittedName>
    <submittedName>
        <fullName evidence="5">ABC transporter, ATP-binding protein</fullName>
    </submittedName>
    <submittedName>
        <fullName evidence="6">ATP-binding cassette domain-containing protein</fullName>
    </submittedName>
</protein>
<evidence type="ECO:0000313" key="15">
    <source>
        <dbReference type="Proteomes" id="UP000193206"/>
    </source>
</evidence>
<dbReference type="GO" id="GO:0005524">
    <property type="term" value="F:ATP binding"/>
    <property type="evidence" value="ECO:0007669"/>
    <property type="project" value="UniProtKB-KW"/>
</dbReference>
<evidence type="ECO:0000313" key="16">
    <source>
        <dbReference type="Proteomes" id="UP000193367"/>
    </source>
</evidence>
<dbReference type="Proteomes" id="UP000501099">
    <property type="component" value="Chromosome"/>
</dbReference>
<dbReference type="RefSeq" id="WP_001202678.1">
    <property type="nucleotide sequence ID" value="NZ_CAMHLO010000007.1"/>
</dbReference>
<evidence type="ECO:0000313" key="20">
    <source>
        <dbReference type="Proteomes" id="UP000436302"/>
    </source>
</evidence>
<dbReference type="EMBL" id="NCVL01000056">
    <property type="protein sequence ID" value="ORP01676.1"/>
    <property type="molecule type" value="Genomic_DNA"/>
</dbReference>
<dbReference type="InterPro" id="IPR003593">
    <property type="entry name" value="AAA+_ATPase"/>
</dbReference>
<dbReference type="InterPro" id="IPR027417">
    <property type="entry name" value="P-loop_NTPase"/>
</dbReference>
<dbReference type="OrthoDB" id="9804819at2"/>
<reference evidence="15 16" key="1">
    <citation type="journal article" date="2016" name="Eur. J. Clin. Microbiol. Infect. Dis.">
        <title>Whole genome sequencing as a tool for phylogenetic analysis of clinical strains of Mitis group streptococci.</title>
        <authorList>
            <person name="Rasmussen L.H."/>
            <person name="Dargis R."/>
            <person name="Hojholt K."/>
            <person name="Christensen J.J."/>
            <person name="Skovgaard O."/>
            <person name="Justesen U.S."/>
            <person name="Rosenvinge F.S."/>
            <person name="Moser C."/>
            <person name="Lukjancenko O."/>
            <person name="Rasmussen S."/>
            <person name="Nielsen X.C."/>
        </authorList>
    </citation>
    <scope>NUCLEOTIDE SEQUENCE [LARGE SCALE GENOMIC DNA]</scope>
    <source>
        <strain evidence="10 15">B_009152_10</strain>
        <strain evidence="9 17">OD_310347_11</strain>
        <strain evidence="8 16">RH_17439_08</strain>
    </source>
</reference>
<evidence type="ECO:0000256" key="3">
    <source>
        <dbReference type="ARBA" id="ARBA00022840"/>
    </source>
</evidence>
<evidence type="ECO:0000256" key="2">
    <source>
        <dbReference type="ARBA" id="ARBA00022741"/>
    </source>
</evidence>
<reference evidence="11 22" key="7">
    <citation type="submission" date="2020-01" db="EMBL/GenBank/DDBJ databases">
        <title>Complete genome sequence of the tetracycline resistane Streptococcus mitis isolate S022-V3-A4.</title>
        <authorList>
            <person name="Pinzauti D."/>
            <person name="Iannelli F."/>
            <person name="Pozzi G."/>
            <person name="Santoro F."/>
        </authorList>
    </citation>
    <scope>NUCLEOTIDE SEQUENCE [LARGE SCALE GENOMIC DNA]</scope>
    <source>
        <strain evidence="11 22">S022-V3-A4</strain>
    </source>
</reference>
<dbReference type="EMBL" id="WIKC01000003">
    <property type="protein sequence ID" value="MQQ50169.1"/>
    <property type="molecule type" value="Genomic_DNA"/>
</dbReference>
<keyword evidence="3 10" id="KW-0067">ATP-binding</keyword>
<evidence type="ECO:0000313" key="17">
    <source>
        <dbReference type="Proteomes" id="UP000193505"/>
    </source>
</evidence>
<gene>
    <name evidence="13" type="primary">ecsA_4</name>
    <name evidence="12" type="synonym">ytrB_2</name>
    <name evidence="10" type="ORF">B7692_06650</name>
    <name evidence="9" type="ORF">B7694_10120</name>
    <name evidence="8" type="ORF">B7698_03115</name>
    <name evidence="12" type="ORF">D8845_05670</name>
    <name evidence="7" type="ORF">GEZ71_03700</name>
    <name evidence="6" type="ORF">GEZ78_00895</name>
    <name evidence="11" type="ORF">M594_02630</name>
    <name evidence="13" type="ORF">NCTC12261_01548</name>
    <name evidence="5" type="ORF">SMI10712_00467</name>
</gene>
<evidence type="ECO:0000313" key="5">
    <source>
        <dbReference type="EMBL" id="KYF32715.1"/>
    </source>
</evidence>
<dbReference type="AlphaFoldDB" id="A0A0M4JW65"/>
<dbReference type="Proteomes" id="UP000193505">
    <property type="component" value="Unassembled WGS sequence"/>
</dbReference>
<dbReference type="EMBL" id="NCVH01000028">
    <property type="protein sequence ID" value="ORO96189.1"/>
    <property type="molecule type" value="Genomic_DNA"/>
</dbReference>
<reference evidence="13 18" key="4">
    <citation type="submission" date="2018-06" db="EMBL/GenBank/DDBJ databases">
        <authorList>
            <consortium name="Pathogen Informatics"/>
            <person name="Doyle S."/>
        </authorList>
    </citation>
    <scope>NUCLEOTIDE SEQUENCE [LARGE SCALE GENOMIC DNA]</scope>
    <source>
        <strain evidence="13 18">NCTC12261</strain>
    </source>
</reference>
<evidence type="ECO:0000313" key="19">
    <source>
        <dbReference type="Proteomes" id="UP000267870"/>
    </source>
</evidence>
<name>A0A0M4JW65_STRMT</name>
<dbReference type="EMBL" id="CP047883">
    <property type="protein sequence ID" value="QKL32633.1"/>
    <property type="molecule type" value="Genomic_DNA"/>
</dbReference>
<evidence type="ECO:0000313" key="11">
    <source>
        <dbReference type="EMBL" id="QKL32633.1"/>
    </source>
</evidence>
<dbReference type="Proteomes" id="UP000255482">
    <property type="component" value="Unassembled WGS sequence"/>
</dbReference>
<dbReference type="Proteomes" id="UP000267870">
    <property type="component" value="Unassembled WGS sequence"/>
</dbReference>
<dbReference type="InterPro" id="IPR051782">
    <property type="entry name" value="ABC_Transporter_VariousFunc"/>
</dbReference>
<evidence type="ECO:0000313" key="22">
    <source>
        <dbReference type="Proteomes" id="UP000501099"/>
    </source>
</evidence>
<keyword evidence="2" id="KW-0547">Nucleotide-binding</keyword>
<dbReference type="GeneID" id="93740114"/>
<evidence type="ECO:0000256" key="1">
    <source>
        <dbReference type="ARBA" id="ARBA00022448"/>
    </source>
</evidence>
<evidence type="ECO:0000313" key="21">
    <source>
        <dbReference type="Proteomes" id="UP000466247"/>
    </source>
</evidence>
<reference evidence="20 21" key="6">
    <citation type="submission" date="2019-10" db="EMBL/GenBank/DDBJ databases">
        <title>Streptococcus mitis of the oral and urogenital tracts.</title>
        <authorList>
            <person name="Price T."/>
            <person name="Mores C.R."/>
            <person name="Putonti C."/>
            <person name="Wolfe A.J."/>
        </authorList>
    </citation>
    <scope>NUCLEOTIDE SEQUENCE [LARGE SCALE GENOMIC DNA]</scope>
    <source>
        <strain evidence="7 21">SM09</strain>
        <strain evidence="6 20">SM39</strain>
    </source>
</reference>
<dbReference type="EMBL" id="WIJV01000002">
    <property type="protein sequence ID" value="MQP82166.1"/>
    <property type="molecule type" value="Genomic_DNA"/>
</dbReference>
<dbReference type="Proteomes" id="UP000075618">
    <property type="component" value="Unassembled WGS sequence"/>
</dbReference>
<dbReference type="SUPFAM" id="SSF52540">
    <property type="entry name" value="P-loop containing nucleoside triphosphate hydrolases"/>
    <property type="match status" value="1"/>
</dbReference>
<evidence type="ECO:0000313" key="8">
    <source>
        <dbReference type="EMBL" id="ORO96189.1"/>
    </source>
</evidence>
<dbReference type="PANTHER" id="PTHR42939:SF3">
    <property type="entry name" value="ABC TRANSPORTER ATP-BINDING COMPONENT"/>
    <property type="match status" value="1"/>
</dbReference>
<reference evidence="12 19" key="5">
    <citation type="submission" date="2018-11" db="EMBL/GenBank/DDBJ databases">
        <title>Species Designations Belie Phenotypic and Genotypic Heterogeneity in Oral Streptococci.</title>
        <authorList>
            <person name="Velsko I."/>
        </authorList>
    </citation>
    <scope>NUCLEOTIDE SEQUENCE [LARGE SCALE GENOMIC DNA]</scope>
    <source>
        <strain evidence="12 19">BCC55</strain>
    </source>
</reference>
<dbReference type="Proteomes" id="UP000193206">
    <property type="component" value="Unassembled WGS sequence"/>
</dbReference>
<dbReference type="PATRIC" id="fig|28037.222.peg.1757"/>
<organism evidence="10 15">
    <name type="scientific">Streptococcus mitis</name>
    <dbReference type="NCBI Taxonomy" id="28037"/>
    <lineage>
        <taxon>Bacteria</taxon>
        <taxon>Bacillati</taxon>
        <taxon>Bacillota</taxon>
        <taxon>Bacilli</taxon>
        <taxon>Lactobacillales</taxon>
        <taxon>Streptococcaceae</taxon>
        <taxon>Streptococcus</taxon>
        <taxon>Streptococcus mitis group</taxon>
    </lineage>
</organism>
<dbReference type="InterPro" id="IPR003439">
    <property type="entry name" value="ABC_transporter-like_ATP-bd"/>
</dbReference>
<dbReference type="EMBL" id="LROT01000031">
    <property type="protein sequence ID" value="KYF32715.1"/>
    <property type="molecule type" value="Genomic_DNA"/>
</dbReference>
<evidence type="ECO:0000313" key="7">
    <source>
        <dbReference type="EMBL" id="MQQ50169.1"/>
    </source>
</evidence>
<dbReference type="Proteomes" id="UP000436302">
    <property type="component" value="Unassembled WGS sequence"/>
</dbReference>
<dbReference type="Gene3D" id="3.40.50.300">
    <property type="entry name" value="P-loop containing nucleotide triphosphate hydrolases"/>
    <property type="match status" value="1"/>
</dbReference>
<accession>A0A0M4JW65</accession>
<evidence type="ECO:0000313" key="12">
    <source>
        <dbReference type="EMBL" id="RSI92787.1"/>
    </source>
</evidence>
<dbReference type="Proteomes" id="UP000466247">
    <property type="component" value="Unassembled WGS sequence"/>
</dbReference>
<dbReference type="EMBL" id="UHFS01000002">
    <property type="protein sequence ID" value="SUN75555.1"/>
    <property type="molecule type" value="Genomic_DNA"/>
</dbReference>
<keyword evidence="1" id="KW-0813">Transport</keyword>
<dbReference type="CDD" id="cd03230">
    <property type="entry name" value="ABC_DR_subfamily_A"/>
    <property type="match status" value="1"/>
</dbReference>
<evidence type="ECO:0000313" key="13">
    <source>
        <dbReference type="EMBL" id="SUN75555.1"/>
    </source>
</evidence>
<dbReference type="EMBL" id="NCVN01000038">
    <property type="protein sequence ID" value="ORP07093.1"/>
    <property type="molecule type" value="Genomic_DNA"/>
</dbReference>
<dbReference type="PANTHER" id="PTHR42939">
    <property type="entry name" value="ABC TRANSPORTER ATP-BINDING PROTEIN ALBC-RELATED"/>
    <property type="match status" value="1"/>
</dbReference>
<dbReference type="GO" id="GO:0016887">
    <property type="term" value="F:ATP hydrolysis activity"/>
    <property type="evidence" value="ECO:0007669"/>
    <property type="project" value="InterPro"/>
</dbReference>
<feature type="domain" description="ABC transporter" evidence="4">
    <location>
        <begin position="1"/>
        <end position="232"/>
    </location>
</feature>
<evidence type="ECO:0000313" key="14">
    <source>
        <dbReference type="Proteomes" id="UP000075618"/>
    </source>
</evidence>
<evidence type="ECO:0000313" key="9">
    <source>
        <dbReference type="EMBL" id="ORP01676.1"/>
    </source>
</evidence>
<dbReference type="SMART" id="SM00382">
    <property type="entry name" value="AAA"/>
    <property type="match status" value="1"/>
</dbReference>
<evidence type="ECO:0000313" key="10">
    <source>
        <dbReference type="EMBL" id="ORP07093.1"/>
    </source>
</evidence>